<gene>
    <name evidence="3" type="ORF">CGL56_12070</name>
</gene>
<organism evidence="3 4">
    <name type="scientific">Neolewinella marina</name>
    <dbReference type="NCBI Taxonomy" id="438751"/>
    <lineage>
        <taxon>Bacteria</taxon>
        <taxon>Pseudomonadati</taxon>
        <taxon>Bacteroidota</taxon>
        <taxon>Saprospiria</taxon>
        <taxon>Saprospirales</taxon>
        <taxon>Lewinellaceae</taxon>
        <taxon>Neolewinella</taxon>
    </lineage>
</organism>
<dbReference type="InterPro" id="IPR027039">
    <property type="entry name" value="Crtac1"/>
</dbReference>
<dbReference type="SUPFAM" id="SSF69318">
    <property type="entry name" value="Integrin alpha N-terminal domain"/>
    <property type="match status" value="1"/>
</dbReference>
<dbReference type="Gene3D" id="2.130.10.130">
    <property type="entry name" value="Integrin alpha, N-terminal"/>
    <property type="match status" value="2"/>
</dbReference>
<evidence type="ECO:0000256" key="1">
    <source>
        <dbReference type="ARBA" id="ARBA00022729"/>
    </source>
</evidence>
<dbReference type="EMBL" id="PDLO01000004">
    <property type="protein sequence ID" value="PHK98422.1"/>
    <property type="molecule type" value="Genomic_DNA"/>
</dbReference>
<proteinExistence type="predicted"/>
<accession>A0A2G0CEN4</accession>
<dbReference type="InterPro" id="IPR013517">
    <property type="entry name" value="FG-GAP"/>
</dbReference>
<dbReference type="PANTHER" id="PTHR16026">
    <property type="entry name" value="CARTILAGE ACIDIC PROTEIN 1"/>
    <property type="match status" value="1"/>
</dbReference>
<name>A0A2G0CEN4_9BACT</name>
<dbReference type="Pfam" id="PF07593">
    <property type="entry name" value="UnbV_ASPIC"/>
    <property type="match status" value="1"/>
</dbReference>
<comment type="caution">
    <text evidence="3">The sequence shown here is derived from an EMBL/GenBank/DDBJ whole genome shotgun (WGS) entry which is preliminary data.</text>
</comment>
<dbReference type="Proteomes" id="UP000226437">
    <property type="component" value="Unassembled WGS sequence"/>
</dbReference>
<sequence>MRLLPLCCLLGGPLLLAQEPFRDATDASGIAVSGRVRGVAVCDANGDGHADLFLSVLDGPNHLYLNDGHARFTEAGHRTPLATAGPTHTALWSDLDQDGDEDVVLGNYDGPTRIFRNDGGLSFTDVTPASGIDLTARVVSASLLDYDGDGRLDIYLSCLNAPNRLYRNLGGLAFAEEGAAAGAAQTGLSMGTLAFDYDLDGDPDLYLVHDGHQPNVLLRNDGGAFTDVSTGSGAGVVGDGMGVDAADFDGDGDYDLYVTNLYENFLLENRGDGTFREVGFDARVNDLGMGWGTAWLDYDLDGHPDLYVANETAFTVGGRRFNNLLYRNRGDGSFDPAAPPQAAVNSGRSAYGTATADFNGDGRPDLFVGNSGQPSQLFLNNTVNDHHYAAVAVTVAPGEPTPVGARVTCWAGGRMYRGEVRAGGGYASQHAATVRFGLAAASRIDSLVIDWPSGRKDRYYDLAADHTHYLPHTPEQTTSLPAPIPDRLGLFPNPTTGPLQLSPALEQVRVYDALGRPLFTLDGESREVVLPAHLPAGLYRVVGFRGGKSYSGTTYLRH</sequence>
<reference evidence="3 4" key="1">
    <citation type="submission" date="2017-10" db="EMBL/GenBank/DDBJ databases">
        <title>The draft genome sequence of Lewinella marina KCTC 32374.</title>
        <authorList>
            <person name="Wang K."/>
        </authorList>
    </citation>
    <scope>NUCLEOTIDE SEQUENCE [LARGE SCALE GENOMIC DNA]</scope>
    <source>
        <strain evidence="3 4">MKG-38</strain>
    </source>
</reference>
<evidence type="ECO:0000313" key="3">
    <source>
        <dbReference type="EMBL" id="PHK98422.1"/>
    </source>
</evidence>
<keyword evidence="4" id="KW-1185">Reference proteome</keyword>
<evidence type="ECO:0000313" key="4">
    <source>
        <dbReference type="Proteomes" id="UP000226437"/>
    </source>
</evidence>
<dbReference type="RefSeq" id="WP_099106808.1">
    <property type="nucleotide sequence ID" value="NZ_JAATJF010000004.1"/>
</dbReference>
<protein>
    <recommendedName>
        <fullName evidence="2">ASPIC/UnbV domain-containing protein</fullName>
    </recommendedName>
</protein>
<dbReference type="Pfam" id="PF13517">
    <property type="entry name" value="FG-GAP_3"/>
    <property type="match status" value="3"/>
</dbReference>
<feature type="domain" description="ASPIC/UnbV" evidence="2">
    <location>
        <begin position="403"/>
        <end position="467"/>
    </location>
</feature>
<evidence type="ECO:0000259" key="2">
    <source>
        <dbReference type="Pfam" id="PF07593"/>
    </source>
</evidence>
<dbReference type="OrthoDB" id="9816120at2"/>
<dbReference type="PANTHER" id="PTHR16026:SF0">
    <property type="entry name" value="CARTILAGE ACIDIC PROTEIN 1"/>
    <property type="match status" value="1"/>
</dbReference>
<dbReference type="InterPro" id="IPR028994">
    <property type="entry name" value="Integrin_alpha_N"/>
</dbReference>
<keyword evidence="1" id="KW-0732">Signal</keyword>
<dbReference type="AlphaFoldDB" id="A0A2G0CEN4"/>
<dbReference type="InterPro" id="IPR011519">
    <property type="entry name" value="UnbV_ASPIC"/>
</dbReference>